<dbReference type="InterPro" id="IPR010332">
    <property type="entry name" value="ATPase_terminase-su_N"/>
</dbReference>
<organism evidence="2 3">
    <name type="scientific">Flavobacterium resistens</name>
    <dbReference type="NCBI Taxonomy" id="443612"/>
    <lineage>
        <taxon>Bacteria</taxon>
        <taxon>Pseudomonadati</taxon>
        <taxon>Bacteroidota</taxon>
        <taxon>Flavobacteriia</taxon>
        <taxon>Flavobacteriales</taxon>
        <taxon>Flavobacteriaceae</taxon>
        <taxon>Flavobacterium</taxon>
    </lineage>
</organism>
<protein>
    <recommendedName>
        <fullName evidence="1">Terminase ATPase subunit N-terminal domain-containing protein</fullName>
    </recommendedName>
</protein>
<evidence type="ECO:0000313" key="3">
    <source>
        <dbReference type="Proteomes" id="UP000468990"/>
    </source>
</evidence>
<sequence length="152" mass="17455">MTASESDYKKSQGKDLFVKGFSMTNIAEIIDVGIKTLSKWREDYNWQDEKDLNSLKPSTIRNLTLKMALAIEKGEPLPYKADDVSKIVAAFDRISDSKKKAVYTMESIDGFSQWMIVQAGNNTGKKRDELLEEIKTIRPYFDRYVTELLQND</sequence>
<dbReference type="Pfam" id="PF06056">
    <property type="entry name" value="Terminase_5"/>
    <property type="match status" value="1"/>
</dbReference>
<keyword evidence="3" id="KW-1185">Reference proteome</keyword>
<dbReference type="Proteomes" id="UP000468990">
    <property type="component" value="Unassembled WGS sequence"/>
</dbReference>
<reference evidence="2 3" key="1">
    <citation type="submission" date="2019-11" db="EMBL/GenBank/DDBJ databases">
        <title>Flavobacterium resistens genome.</title>
        <authorList>
            <person name="Wilson V.M."/>
            <person name="Newman J.D."/>
        </authorList>
    </citation>
    <scope>NUCLEOTIDE SEQUENCE [LARGE SCALE GENOMIC DNA]</scope>
    <source>
        <strain evidence="2 3">DSM 19382</strain>
    </source>
</reference>
<proteinExistence type="predicted"/>
<accession>A0ABW9QBM0</accession>
<gene>
    <name evidence="2" type="ORF">GJU42_20065</name>
</gene>
<name>A0ABW9QBM0_9FLAO</name>
<feature type="domain" description="Terminase ATPase subunit N-terminal" evidence="1">
    <location>
        <begin position="10"/>
        <end position="52"/>
    </location>
</feature>
<dbReference type="EMBL" id="WKKG01000012">
    <property type="protein sequence ID" value="MRX70277.1"/>
    <property type="molecule type" value="Genomic_DNA"/>
</dbReference>
<comment type="caution">
    <text evidence="2">The sequence shown here is derived from an EMBL/GenBank/DDBJ whole genome shotgun (WGS) entry which is preliminary data.</text>
</comment>
<evidence type="ECO:0000313" key="2">
    <source>
        <dbReference type="EMBL" id="MRX70277.1"/>
    </source>
</evidence>
<evidence type="ECO:0000259" key="1">
    <source>
        <dbReference type="Pfam" id="PF06056"/>
    </source>
</evidence>
<dbReference type="RefSeq" id="WP_142449382.1">
    <property type="nucleotide sequence ID" value="NZ_FXTA01000001.1"/>
</dbReference>